<dbReference type="Proteomes" id="UP000326582">
    <property type="component" value="Chromosome 5"/>
</dbReference>
<organism evidence="1 2">
    <name type="scientific">Clavispora lusitaniae</name>
    <name type="common">Candida lusitaniae</name>
    <dbReference type="NCBI Taxonomy" id="36911"/>
    <lineage>
        <taxon>Eukaryota</taxon>
        <taxon>Fungi</taxon>
        <taxon>Dikarya</taxon>
        <taxon>Ascomycota</taxon>
        <taxon>Saccharomycotina</taxon>
        <taxon>Pichiomycetes</taxon>
        <taxon>Metschnikowiaceae</taxon>
        <taxon>Clavispora</taxon>
    </lineage>
</organism>
<sequence length="422" mass="48362">MAFLFVANSILNGMDIFFSLPDELRVLVLNFLEVPDLDRLFLLRSLIDGKPDQYIIVRHQALAARYAQQHLVMSNLAQFESFSLAELDYLIQHKIRISARSVTFVIHATDYSMSEKYMNELWKGYLDELKGISNNFNVRLLLAEKMPLATSALEKLFSPLCQCSLRVNWFTIKYSMGTEIHPSQEQNIIHQARTTNHSHTSLAMDNLKLHLFDSGDLLGHIFDPNGCFHCSSLRTLDLSFNNITDDNLRQIQFPASLEELNLSNNMICVLSSSTFRFSRLKKLKSINLSNNDIMRIELQESSDMGPFQLRKLDLSGNLLTQYDQLFRGKYFCNVEELNLAHNLLEELTPFVSPIKKLNLCGNYFRFPSEVLADIIPKCLESLQISLPFVSGATSHDTARMFLESAQLPHLKELNFCICENSR</sequence>
<proteinExistence type="predicted"/>
<protein>
    <submittedName>
        <fullName evidence="1">Tsukushin</fullName>
    </submittedName>
</protein>
<gene>
    <name evidence="1" type="ORF">EJF14_50457</name>
</gene>
<dbReference type="EMBL" id="CP038488">
    <property type="protein sequence ID" value="QFZ29227.1"/>
    <property type="molecule type" value="Genomic_DNA"/>
</dbReference>
<evidence type="ECO:0000313" key="1">
    <source>
        <dbReference type="EMBL" id="QFZ29227.1"/>
    </source>
</evidence>
<reference evidence="2" key="1">
    <citation type="journal article" date="2019" name="MBio">
        <title>Comparative genomics for the elucidation of multidrug resistance (MDR) in Candida lusitaniae.</title>
        <authorList>
            <person name="Kannan A."/>
            <person name="Asner S.A."/>
            <person name="Trachsel E."/>
            <person name="Kelly S."/>
            <person name="Parker J."/>
            <person name="Sanglard D."/>
        </authorList>
    </citation>
    <scope>NUCLEOTIDE SEQUENCE [LARGE SCALE GENOMIC DNA]</scope>
    <source>
        <strain evidence="2">P1</strain>
    </source>
</reference>
<accession>A0ACD0WQD7</accession>
<name>A0ACD0WQD7_CLALS</name>
<evidence type="ECO:0000313" key="2">
    <source>
        <dbReference type="Proteomes" id="UP000326582"/>
    </source>
</evidence>
<keyword evidence="2" id="KW-1185">Reference proteome</keyword>